<evidence type="ECO:0000256" key="4">
    <source>
        <dbReference type="SAM" id="MobiDB-lite"/>
    </source>
</evidence>
<dbReference type="Pfam" id="PF03859">
    <property type="entry name" value="CG-1"/>
    <property type="match status" value="1"/>
</dbReference>
<evidence type="ECO:0000256" key="2">
    <source>
        <dbReference type="ARBA" id="ARBA00023163"/>
    </source>
</evidence>
<sequence length="363" mass="40939">MNAQGTTAIDLPLEGGMNLDTILALASCQWLSSSQILYLLDPEQSPLQISTFPPKEPPSGTILLFNRNITRKYKKDGYNWIKKRNSSKIREDHVKLRLNKIPIISGMYVHCEDNPTLHRRTYHIIDQNRSKFSAARNLSEGSKKGNNTSSRDMYNQLHDNIVLVHYLDTRAASEIADVLSKKEKTKMGTSTAPPVPRPAAVASASTTSPTATVTDRAPSPLDPSRSILSMPPVPSVTQAIDQQNFNLHNTMMIPQLTPALNPLQMFPRQQLVDAANLQSSLTEQMHNLCNMIRYQPNQDQQYINSSIRTSLANEDEKNRLVEMYLSDSAAKLTALYQHHQQQRMLNEQLKADLLRHSSQISRR</sequence>
<feature type="region of interest" description="Disordered" evidence="4">
    <location>
        <begin position="184"/>
        <end position="226"/>
    </location>
</feature>
<dbReference type="GO" id="GO:0005634">
    <property type="term" value="C:nucleus"/>
    <property type="evidence" value="ECO:0007669"/>
    <property type="project" value="UniProtKB-SubCell"/>
</dbReference>
<accession>A0A7S0A140</accession>
<evidence type="ECO:0000256" key="3">
    <source>
        <dbReference type="ARBA" id="ARBA00023242"/>
    </source>
</evidence>
<dbReference type="EMBL" id="HBEI01000117">
    <property type="protein sequence ID" value="CAD8350021.1"/>
    <property type="molecule type" value="Transcribed_RNA"/>
</dbReference>
<evidence type="ECO:0000313" key="6">
    <source>
        <dbReference type="EMBL" id="CAD8350021.1"/>
    </source>
</evidence>
<comment type="subcellular location">
    <subcellularLocation>
        <location evidence="1">Nucleus</location>
    </subcellularLocation>
</comment>
<evidence type="ECO:0000256" key="1">
    <source>
        <dbReference type="ARBA" id="ARBA00004123"/>
    </source>
</evidence>
<evidence type="ECO:0000259" key="5">
    <source>
        <dbReference type="PROSITE" id="PS51437"/>
    </source>
</evidence>
<name>A0A7S0A140_9STRA</name>
<keyword evidence="3" id="KW-0539">Nucleus</keyword>
<feature type="domain" description="CG-1" evidence="5">
    <location>
        <begin position="19"/>
        <end position="175"/>
    </location>
</feature>
<protein>
    <recommendedName>
        <fullName evidence="5">CG-1 domain-containing protein</fullName>
    </recommendedName>
</protein>
<gene>
    <name evidence="6" type="ORF">RSET0789_LOCUS89</name>
</gene>
<organism evidence="6">
    <name type="scientific">Sundstroemia setigera</name>
    <dbReference type="NCBI Taxonomy" id="3005"/>
    <lineage>
        <taxon>Eukaryota</taxon>
        <taxon>Sar</taxon>
        <taxon>Stramenopiles</taxon>
        <taxon>Ochrophyta</taxon>
        <taxon>Bacillariophyta</taxon>
        <taxon>Coscinodiscophyceae</taxon>
        <taxon>Rhizosoleniophycidae</taxon>
        <taxon>Rhizosoleniales</taxon>
        <taxon>Rhizosoleniaceae</taxon>
        <taxon>Sundstroemia</taxon>
    </lineage>
</organism>
<dbReference type="PANTHER" id="PTHR23335:SF1">
    <property type="entry name" value="CALMODULIN-BINDING TRANSCRIPTION ACTIVATOR, ISOFORM F"/>
    <property type="match status" value="1"/>
</dbReference>
<dbReference type="SMART" id="SM01076">
    <property type="entry name" value="CG-1"/>
    <property type="match status" value="1"/>
</dbReference>
<dbReference type="GO" id="GO:0006357">
    <property type="term" value="P:regulation of transcription by RNA polymerase II"/>
    <property type="evidence" value="ECO:0007669"/>
    <property type="project" value="TreeGrafter"/>
</dbReference>
<dbReference type="GO" id="GO:0003690">
    <property type="term" value="F:double-stranded DNA binding"/>
    <property type="evidence" value="ECO:0007669"/>
    <property type="project" value="TreeGrafter"/>
</dbReference>
<feature type="compositionally biased region" description="Low complexity" evidence="4">
    <location>
        <begin position="198"/>
        <end position="214"/>
    </location>
</feature>
<dbReference type="PANTHER" id="PTHR23335">
    <property type="entry name" value="CALMODULIN-BINDING TRANSCRIPTION ACTIVATOR CAMTA"/>
    <property type="match status" value="1"/>
</dbReference>
<dbReference type="InterPro" id="IPR005559">
    <property type="entry name" value="CG-1_dom"/>
</dbReference>
<dbReference type="PROSITE" id="PS51437">
    <property type="entry name" value="CG_1"/>
    <property type="match status" value="1"/>
</dbReference>
<reference evidence="6" key="1">
    <citation type="submission" date="2021-01" db="EMBL/GenBank/DDBJ databases">
        <authorList>
            <person name="Corre E."/>
            <person name="Pelletier E."/>
            <person name="Niang G."/>
            <person name="Scheremetjew M."/>
            <person name="Finn R."/>
            <person name="Kale V."/>
            <person name="Holt S."/>
            <person name="Cochrane G."/>
            <person name="Meng A."/>
            <person name="Brown T."/>
            <person name="Cohen L."/>
        </authorList>
    </citation>
    <scope>NUCLEOTIDE SEQUENCE</scope>
    <source>
        <strain evidence="6">CCMP 1694</strain>
    </source>
</reference>
<keyword evidence="2" id="KW-0804">Transcription</keyword>
<dbReference type="GO" id="GO:0003712">
    <property type="term" value="F:transcription coregulator activity"/>
    <property type="evidence" value="ECO:0007669"/>
    <property type="project" value="TreeGrafter"/>
</dbReference>
<dbReference type="AlphaFoldDB" id="A0A7S0A140"/>
<proteinExistence type="predicted"/>